<dbReference type="PANTHER" id="PTHR46175">
    <property type="entry name" value="BACTERIOOPSIN TRANSCRIPTIONAL ACTIVATOR"/>
    <property type="match status" value="1"/>
</dbReference>
<gene>
    <name evidence="4" type="ORF">V6N11_052935</name>
</gene>
<keyword evidence="2" id="KW-0812">Transmembrane</keyword>
<sequence>MAESSRGNGSPIASLAPDHLFTILMLLPIDSILSFSMTCKKFSYLTTSDALWESLCSRDWGTSAFDALKSSLHLQQHPLIPWIRLYKQVSKFDSVCCYKLTDPDSDFIFPTPRASHSLNFVSSCLLLFDGGCEGGQSLV</sequence>
<dbReference type="EMBL" id="JBBPBN010000001">
    <property type="protein sequence ID" value="KAK9047077.1"/>
    <property type="molecule type" value="Genomic_DNA"/>
</dbReference>
<dbReference type="Pfam" id="PF12937">
    <property type="entry name" value="F-box-like"/>
    <property type="match status" value="1"/>
</dbReference>
<evidence type="ECO:0000313" key="4">
    <source>
        <dbReference type="EMBL" id="KAK9047077.1"/>
    </source>
</evidence>
<dbReference type="PANTHER" id="PTHR46175:SF4">
    <property type="entry name" value="BACTERIOOPSIN TRANSCRIPTIONAL ACTIVATOR"/>
    <property type="match status" value="1"/>
</dbReference>
<accession>A0ABR2UC65</accession>
<proteinExistence type="predicted"/>
<feature type="transmembrane region" description="Helical" evidence="2">
    <location>
        <begin position="20"/>
        <end position="39"/>
    </location>
</feature>
<organism evidence="4 5">
    <name type="scientific">Hibiscus sabdariffa</name>
    <name type="common">roselle</name>
    <dbReference type="NCBI Taxonomy" id="183260"/>
    <lineage>
        <taxon>Eukaryota</taxon>
        <taxon>Viridiplantae</taxon>
        <taxon>Streptophyta</taxon>
        <taxon>Embryophyta</taxon>
        <taxon>Tracheophyta</taxon>
        <taxon>Spermatophyta</taxon>
        <taxon>Magnoliopsida</taxon>
        <taxon>eudicotyledons</taxon>
        <taxon>Gunneridae</taxon>
        <taxon>Pentapetalae</taxon>
        <taxon>rosids</taxon>
        <taxon>malvids</taxon>
        <taxon>Malvales</taxon>
        <taxon>Malvaceae</taxon>
        <taxon>Malvoideae</taxon>
        <taxon>Hibiscus</taxon>
    </lineage>
</organism>
<dbReference type="Gene3D" id="1.20.1280.50">
    <property type="match status" value="1"/>
</dbReference>
<evidence type="ECO:0000313" key="5">
    <source>
        <dbReference type="Proteomes" id="UP001396334"/>
    </source>
</evidence>
<evidence type="ECO:0000256" key="2">
    <source>
        <dbReference type="SAM" id="Phobius"/>
    </source>
</evidence>
<dbReference type="InterPro" id="IPR001810">
    <property type="entry name" value="F-box_dom"/>
</dbReference>
<dbReference type="InterPro" id="IPR036047">
    <property type="entry name" value="F-box-like_dom_sf"/>
</dbReference>
<keyword evidence="1" id="KW-0880">Kelch repeat</keyword>
<reference evidence="4 5" key="1">
    <citation type="journal article" date="2024" name="G3 (Bethesda)">
        <title>Genome assembly of Hibiscus sabdariffa L. provides insights into metabolisms of medicinal natural products.</title>
        <authorList>
            <person name="Kim T."/>
        </authorList>
    </citation>
    <scope>NUCLEOTIDE SEQUENCE [LARGE SCALE GENOMIC DNA]</scope>
    <source>
        <strain evidence="4">TK-2024</strain>
        <tissue evidence="4">Old leaves</tissue>
    </source>
</reference>
<dbReference type="Proteomes" id="UP001396334">
    <property type="component" value="Unassembled WGS sequence"/>
</dbReference>
<feature type="domain" description="F-box" evidence="3">
    <location>
        <begin position="9"/>
        <end position="55"/>
    </location>
</feature>
<keyword evidence="5" id="KW-1185">Reference proteome</keyword>
<evidence type="ECO:0000256" key="1">
    <source>
        <dbReference type="ARBA" id="ARBA00022441"/>
    </source>
</evidence>
<keyword evidence="2" id="KW-1133">Transmembrane helix</keyword>
<name>A0ABR2UC65_9ROSI</name>
<evidence type="ECO:0000259" key="3">
    <source>
        <dbReference type="PROSITE" id="PS50181"/>
    </source>
</evidence>
<comment type="caution">
    <text evidence="4">The sequence shown here is derived from an EMBL/GenBank/DDBJ whole genome shotgun (WGS) entry which is preliminary data.</text>
</comment>
<protein>
    <recommendedName>
        <fullName evidence="3">F-box domain-containing protein</fullName>
    </recommendedName>
</protein>
<keyword evidence="2" id="KW-0472">Membrane</keyword>
<dbReference type="SUPFAM" id="SSF81383">
    <property type="entry name" value="F-box domain"/>
    <property type="match status" value="1"/>
</dbReference>
<dbReference type="PROSITE" id="PS50181">
    <property type="entry name" value="FBOX"/>
    <property type="match status" value="1"/>
</dbReference>